<protein>
    <submittedName>
        <fullName evidence="1">Uncharacterized protein</fullName>
    </submittedName>
</protein>
<gene>
    <name evidence="1" type="ORF">BJ554DRAFT_6082</name>
</gene>
<dbReference type="AlphaFoldDB" id="A0A8H7ZYH2"/>
<reference evidence="1 2" key="1">
    <citation type="journal article" name="Sci. Rep.">
        <title>Genome-scale phylogenetic analyses confirm Olpidium as the closest living zoosporic fungus to the non-flagellated, terrestrial fungi.</title>
        <authorList>
            <person name="Chang Y."/>
            <person name="Rochon D."/>
            <person name="Sekimoto S."/>
            <person name="Wang Y."/>
            <person name="Chovatia M."/>
            <person name="Sandor L."/>
            <person name="Salamov A."/>
            <person name="Grigoriev I.V."/>
            <person name="Stajich J.E."/>
            <person name="Spatafora J.W."/>
        </authorList>
    </citation>
    <scope>NUCLEOTIDE SEQUENCE [LARGE SCALE GENOMIC DNA]</scope>
    <source>
        <strain evidence="1">S191</strain>
    </source>
</reference>
<name>A0A8H7ZYH2_9FUNG</name>
<keyword evidence="2" id="KW-1185">Reference proteome</keyword>
<accession>A0A8H7ZYH2</accession>
<sequence length="63" mass="7128">MRVLDENGADGRWHWRLTRYAETYRPEPAAPNCAVPGCTRLQVRAKPVRAVPKACTLLRPSPQ</sequence>
<dbReference type="EMBL" id="JAEFCI010003288">
    <property type="protein sequence ID" value="KAG5461680.1"/>
    <property type="molecule type" value="Genomic_DNA"/>
</dbReference>
<proteinExistence type="predicted"/>
<organism evidence="1 2">
    <name type="scientific">Olpidium bornovanus</name>
    <dbReference type="NCBI Taxonomy" id="278681"/>
    <lineage>
        <taxon>Eukaryota</taxon>
        <taxon>Fungi</taxon>
        <taxon>Fungi incertae sedis</taxon>
        <taxon>Olpidiomycota</taxon>
        <taxon>Olpidiomycotina</taxon>
        <taxon>Olpidiomycetes</taxon>
        <taxon>Olpidiales</taxon>
        <taxon>Olpidiaceae</taxon>
        <taxon>Olpidium</taxon>
    </lineage>
</organism>
<feature type="non-terminal residue" evidence="1">
    <location>
        <position position="63"/>
    </location>
</feature>
<comment type="caution">
    <text evidence="1">The sequence shown here is derived from an EMBL/GenBank/DDBJ whole genome shotgun (WGS) entry which is preliminary data.</text>
</comment>
<dbReference type="Proteomes" id="UP000673691">
    <property type="component" value="Unassembled WGS sequence"/>
</dbReference>
<evidence type="ECO:0000313" key="1">
    <source>
        <dbReference type="EMBL" id="KAG5461680.1"/>
    </source>
</evidence>
<evidence type="ECO:0000313" key="2">
    <source>
        <dbReference type="Proteomes" id="UP000673691"/>
    </source>
</evidence>